<organism evidence="1">
    <name type="scientific">Xenopus tropicalis</name>
    <name type="common">Western clawed frog</name>
    <name type="synonym">Silurana tropicalis</name>
    <dbReference type="NCBI Taxonomy" id="8364"/>
    <lineage>
        <taxon>Eukaryota</taxon>
        <taxon>Metazoa</taxon>
        <taxon>Chordata</taxon>
        <taxon>Craniata</taxon>
        <taxon>Vertebrata</taxon>
        <taxon>Euteleostomi</taxon>
        <taxon>Amphibia</taxon>
        <taxon>Batrachia</taxon>
        <taxon>Anura</taxon>
        <taxon>Pipoidea</taxon>
        <taxon>Pipidae</taxon>
        <taxon>Xenopodinae</taxon>
        <taxon>Xenopus</taxon>
        <taxon>Silurana</taxon>
    </lineage>
</organism>
<dbReference type="InterPro" id="IPR031638">
    <property type="entry name" value="Melanoregulin"/>
</dbReference>
<evidence type="ECO:0000313" key="1">
    <source>
        <dbReference type="Ensembl" id="ENSXETP00000082399"/>
    </source>
</evidence>
<dbReference type="Xenbase" id="XB-GENE-5735017">
    <property type="gene designation" value="mreg"/>
</dbReference>
<dbReference type="AlphaFoldDB" id="A0A6I8RKE8"/>
<dbReference type="GeneTree" id="ENSGT00940000166348"/>
<reference evidence="1" key="1">
    <citation type="journal article" date="2010" name="Science">
        <title>The genome of the Western clawed frog Xenopus tropicalis.</title>
        <authorList>
            <person name="Hellsten U."/>
            <person name="Harland R.M."/>
            <person name="Gilchrist M.J."/>
            <person name="Hendrix D."/>
            <person name="Jurka J."/>
            <person name="Kapitonov V."/>
            <person name="Ovcharenko I."/>
            <person name="Putnam N.H."/>
            <person name="Shu S."/>
            <person name="Taher L."/>
            <person name="Blitz I.L."/>
            <person name="Blumberg B."/>
            <person name="Dichmann D.S."/>
            <person name="Dubchak I."/>
            <person name="Amaya E."/>
            <person name="Detter J.C."/>
            <person name="Fletcher R."/>
            <person name="Gerhard D.S."/>
            <person name="Goodstein D."/>
            <person name="Graves T."/>
            <person name="Grigoriev I.V."/>
            <person name="Grimwood J."/>
            <person name="Kawashima T."/>
            <person name="Lindquist E."/>
            <person name="Lucas S.M."/>
            <person name="Mead P.E."/>
            <person name="Mitros T."/>
            <person name="Ogino H."/>
            <person name="Ohta Y."/>
            <person name="Poliakov A.V."/>
            <person name="Pollet N."/>
            <person name="Robert J."/>
            <person name="Salamov A."/>
            <person name="Sater A.K."/>
            <person name="Schmutz J."/>
            <person name="Terry A."/>
            <person name="Vize P.D."/>
            <person name="Warren W.C."/>
            <person name="Wells D."/>
            <person name="Wills A."/>
            <person name="Wilson R.K."/>
            <person name="Zimmerman L.B."/>
            <person name="Zorn A.M."/>
            <person name="Grainger R."/>
            <person name="Grammer T."/>
            <person name="Khokha M.K."/>
            <person name="Richardson P.M."/>
            <person name="Rokhsar D.S."/>
        </authorList>
    </citation>
    <scope>NUCLEOTIDE SEQUENCE [LARGE SCALE GENOMIC DNA]</scope>
    <source>
        <strain evidence="1">Nigerian</strain>
    </source>
</reference>
<dbReference type="Bgee" id="ENSXETG00000010902">
    <property type="expression patterns" value="Expressed in brain and 11 other cell types or tissues"/>
</dbReference>
<dbReference type="GO" id="GO:0042470">
    <property type="term" value="C:melanosome"/>
    <property type="evidence" value="ECO:0007669"/>
    <property type="project" value="InterPro"/>
</dbReference>
<proteinExistence type="predicted"/>
<protein>
    <submittedName>
        <fullName evidence="1">Melanoregulin</fullName>
    </submittedName>
</protein>
<dbReference type="GO" id="GO:0032402">
    <property type="term" value="P:melanosome transport"/>
    <property type="evidence" value="ECO:0007669"/>
    <property type="project" value="InterPro"/>
</dbReference>
<name>A0A6I8RKE8_XENTR</name>
<sequence>ISLSSPVGQVGLKWHCPWIPVARVWQANEKAAAALQSVRPAALLHPSAPSPPVLVLAAACAALQANANNPLISPHWNNEAADSEWRESCAKEGGFGWQSKSGNNNQYKTYAVIDDDERNLWSSPHDLSHTEAVDDRMLQSWIQTRNQLEKDSEEWQKLNYEIYTLRQARREVRARWRRILEDLGFQKEAETLLSVTKQSTISNPKNMKRAMELLVKLSDNTTIFPAGWDLPVRYLYIMDRLICLDAVDDFLNIAQKKYPKTKMDISQ</sequence>
<dbReference type="DNASU" id="549186"/>
<gene>
    <name evidence="1" type="primary">mreg</name>
</gene>
<dbReference type="FunCoup" id="A0A6I8RKE8">
    <property type="interactions" value="227"/>
</dbReference>
<reference evidence="1" key="2">
    <citation type="submission" date="2020-05" db="UniProtKB">
        <authorList>
            <consortium name="Ensembl"/>
        </authorList>
    </citation>
    <scope>IDENTIFICATION</scope>
</reference>
<dbReference type="PANTHER" id="PTHR34340">
    <property type="entry name" value="MELANOREGULIN"/>
    <property type="match status" value="1"/>
</dbReference>
<dbReference type="PANTHER" id="PTHR34340:SF3">
    <property type="entry name" value="MELANOREGULIN"/>
    <property type="match status" value="1"/>
</dbReference>
<dbReference type="Pfam" id="PF15812">
    <property type="entry name" value="MREG"/>
    <property type="match status" value="1"/>
</dbReference>
<dbReference type="Ensembl" id="ENSXETT00000073902">
    <property type="protein sequence ID" value="ENSXETP00000082399"/>
    <property type="gene ID" value="ENSXETG00000010902"/>
</dbReference>
<accession>A0A6I8RKE8</accession>
<dbReference type="InParanoid" id="A0A6I8RKE8"/>